<dbReference type="RefSeq" id="WP_016329977.1">
    <property type="nucleotide sequence ID" value="NC_019386.1"/>
</dbReference>
<dbReference type="InterPro" id="IPR002052">
    <property type="entry name" value="DNA_methylase_N6_adenine_CS"/>
</dbReference>
<protein>
    <recommendedName>
        <fullName evidence="5">Release factor glutamine methyltransferase</fullName>
        <shortName evidence="5">RF MTase</shortName>
        <ecNumber evidence="5">2.1.1.297</ecNumber>
    </recommendedName>
    <alternativeName>
        <fullName evidence="5">N5-glutamine methyltransferase PrmC</fullName>
    </alternativeName>
    <alternativeName>
        <fullName evidence="5">Protein-(glutamine-N5) MTase PrmC</fullName>
    </alternativeName>
    <alternativeName>
        <fullName evidence="5">Protein-glutamine N-methyltransferase PrmC</fullName>
    </alternativeName>
</protein>
<feature type="domain" description="Release factor glutamine methyltransferase N-terminal" evidence="8">
    <location>
        <begin position="5"/>
        <end position="69"/>
    </location>
</feature>
<reference evidence="9 10" key="1">
    <citation type="journal article" date="2013" name="Genome Announc.">
        <title>Whole Genome Sequencing of Thermus oshimai JL-2 and Thermus thermophilus JL-18, Incomplete Denitrifiers from the United States Great Basin.</title>
        <authorList>
            <person name="Murugapiran S.K."/>
            <person name="Huntemann M."/>
            <person name="Wei C.L."/>
            <person name="Han J."/>
            <person name="Detter J.C."/>
            <person name="Han C.S."/>
            <person name="Erkkila T.H."/>
            <person name="Teshima H."/>
            <person name="Chen A."/>
            <person name="Kyrpides N."/>
            <person name="Mavrommatis K."/>
            <person name="Markowitz V."/>
            <person name="Szeto E."/>
            <person name="Ivanova N."/>
            <person name="Pagani I."/>
            <person name="Lam J."/>
            <person name="McDonald A.I."/>
            <person name="Dodsworth J.A."/>
            <person name="Pati A."/>
            <person name="Goodwin L."/>
            <person name="Peters L."/>
            <person name="Pitluck S."/>
            <person name="Woyke T."/>
            <person name="Hedlund B.P."/>
        </authorList>
    </citation>
    <scope>NUCLEOTIDE SEQUENCE</scope>
    <source>
        <strain evidence="9 10">JL-2</strain>
    </source>
</reference>
<dbReference type="OrthoDB" id="9784805at2"/>
<accession>K7QY32</accession>
<feature type="domain" description="Methyltransferase small" evidence="7">
    <location>
        <begin position="100"/>
        <end position="182"/>
    </location>
</feature>
<evidence type="ECO:0000256" key="4">
    <source>
        <dbReference type="ARBA" id="ARBA00048391"/>
    </source>
</evidence>
<evidence type="ECO:0000259" key="7">
    <source>
        <dbReference type="Pfam" id="PF05175"/>
    </source>
</evidence>
<dbReference type="InterPro" id="IPR019874">
    <property type="entry name" value="RF_methyltr_PrmC"/>
</dbReference>
<dbReference type="InterPro" id="IPR040758">
    <property type="entry name" value="PrmC_N"/>
</dbReference>
<dbReference type="NCBIfam" id="TIGR03534">
    <property type="entry name" value="RF_mod_PrmC"/>
    <property type="match status" value="1"/>
</dbReference>
<organism evidence="9 10">
    <name type="scientific">Thermus oshimai JL-2</name>
    <dbReference type="NCBI Taxonomy" id="751945"/>
    <lineage>
        <taxon>Bacteria</taxon>
        <taxon>Thermotogati</taxon>
        <taxon>Deinococcota</taxon>
        <taxon>Deinococci</taxon>
        <taxon>Thermales</taxon>
        <taxon>Thermaceae</taxon>
        <taxon>Thermus</taxon>
    </lineage>
</organism>
<dbReference type="NCBIfam" id="TIGR00536">
    <property type="entry name" value="hemK_fam"/>
    <property type="match status" value="1"/>
</dbReference>
<evidence type="ECO:0000256" key="2">
    <source>
        <dbReference type="ARBA" id="ARBA00022679"/>
    </source>
</evidence>
<comment type="similarity">
    <text evidence="5">Belongs to the protein N5-glutamine methyltransferase family. PrmC subfamily.</text>
</comment>
<keyword evidence="1 5" id="KW-0489">Methyltransferase</keyword>
<dbReference type="InterPro" id="IPR004556">
    <property type="entry name" value="HemK-like"/>
</dbReference>
<comment type="caution">
    <text evidence="5">Lacks conserved residue(s) required for the propagation of feature annotation.</text>
</comment>
<dbReference type="GO" id="GO:0032259">
    <property type="term" value="P:methylation"/>
    <property type="evidence" value="ECO:0007669"/>
    <property type="project" value="UniProtKB-KW"/>
</dbReference>
<dbReference type="Gene3D" id="3.40.50.150">
    <property type="entry name" value="Vaccinia Virus protein VP39"/>
    <property type="match status" value="1"/>
</dbReference>
<dbReference type="PANTHER" id="PTHR18895">
    <property type="entry name" value="HEMK METHYLTRANSFERASE"/>
    <property type="match status" value="1"/>
</dbReference>
<dbReference type="SUPFAM" id="SSF53335">
    <property type="entry name" value="S-adenosyl-L-methionine-dependent methyltransferases"/>
    <property type="match status" value="1"/>
</dbReference>
<evidence type="ECO:0000256" key="5">
    <source>
        <dbReference type="HAMAP-Rule" id="MF_02126"/>
    </source>
</evidence>
<evidence type="ECO:0000256" key="6">
    <source>
        <dbReference type="SAM" id="MobiDB-lite"/>
    </source>
</evidence>
<dbReference type="EMBL" id="CP003249">
    <property type="protein sequence ID" value="AFV76798.1"/>
    <property type="molecule type" value="Genomic_DNA"/>
</dbReference>
<evidence type="ECO:0000313" key="10">
    <source>
        <dbReference type="Proteomes" id="UP000000211"/>
    </source>
</evidence>
<dbReference type="PANTHER" id="PTHR18895:SF74">
    <property type="entry name" value="MTRF1L RELEASE FACTOR GLUTAMINE METHYLTRANSFERASE"/>
    <property type="match status" value="1"/>
</dbReference>
<name>K7QY32_THEOS</name>
<keyword evidence="2 5" id="KW-0808">Transferase</keyword>
<dbReference type="EC" id="2.1.1.297" evidence="5"/>
<dbReference type="eggNOG" id="COG2890">
    <property type="taxonomic scope" value="Bacteria"/>
</dbReference>
<dbReference type="STRING" id="751945.Theos_1779"/>
<feature type="binding site" evidence="5">
    <location>
        <position position="136"/>
    </location>
    <ligand>
        <name>S-adenosyl-L-methionine</name>
        <dbReference type="ChEBI" id="CHEBI:59789"/>
    </ligand>
</feature>
<dbReference type="GO" id="GO:0102559">
    <property type="term" value="F:peptide chain release factor N(5)-glutamine methyltransferase activity"/>
    <property type="evidence" value="ECO:0007669"/>
    <property type="project" value="UniProtKB-EC"/>
</dbReference>
<dbReference type="GO" id="GO:0003676">
    <property type="term" value="F:nucleic acid binding"/>
    <property type="evidence" value="ECO:0007669"/>
    <property type="project" value="InterPro"/>
</dbReference>
<dbReference type="Pfam" id="PF17827">
    <property type="entry name" value="PrmC_N"/>
    <property type="match status" value="1"/>
</dbReference>
<evidence type="ECO:0000256" key="3">
    <source>
        <dbReference type="ARBA" id="ARBA00022691"/>
    </source>
</evidence>
<sequence length="303" mass="33257">MAGLLGRLRRRLRAAGLPEAEALDLLALALGKGRLEALLAREVPKEAEEKALRLLEKRLQGYPLQYLLGEVEFFGLPLRVEEGVLIPRPETEGLVELALRLPLPRAARILDVGTGSGAIALALKVHLPEAEVHATEIDPKALALARENARRLGLEVIFHQAPLTGGLRDLDLLVSNPPYLPEAYREEAPKELRYENPQALYAGEEGLSVARPLAEEAWQALKPGGYLLLELAPENVHLLAGELRARGWEEVAVLRDLAGRDRYLRARRPPQEAEGEKGPLPSPGLGLHHHPHPDHPPPPPEEA</sequence>
<dbReference type="InterPro" id="IPR007848">
    <property type="entry name" value="Small_mtfrase_dom"/>
</dbReference>
<dbReference type="Proteomes" id="UP000000211">
    <property type="component" value="Chromosome"/>
</dbReference>
<dbReference type="AlphaFoldDB" id="K7QY32"/>
<feature type="binding site" evidence="5">
    <location>
        <begin position="113"/>
        <end position="117"/>
    </location>
    <ligand>
        <name>S-adenosyl-L-methionine</name>
        <dbReference type="ChEBI" id="CHEBI:59789"/>
    </ligand>
</feature>
<gene>
    <name evidence="5" type="primary">prmC</name>
    <name evidence="9" type="ORF">Theos_1779</name>
</gene>
<evidence type="ECO:0000259" key="8">
    <source>
        <dbReference type="Pfam" id="PF17827"/>
    </source>
</evidence>
<dbReference type="KEGG" id="tos:Theos_1779"/>
<dbReference type="Pfam" id="PF05175">
    <property type="entry name" value="MTS"/>
    <property type="match status" value="1"/>
</dbReference>
<feature type="binding site" evidence="5">
    <location>
        <begin position="176"/>
        <end position="179"/>
    </location>
    <ligand>
        <name>substrate</name>
    </ligand>
</feature>
<proteinExistence type="inferred from homology"/>
<dbReference type="PROSITE" id="PS00092">
    <property type="entry name" value="N6_MTASE"/>
    <property type="match status" value="1"/>
</dbReference>
<dbReference type="InterPro" id="IPR050320">
    <property type="entry name" value="N5-glutamine_MTase"/>
</dbReference>
<keyword evidence="10" id="KW-1185">Reference proteome</keyword>
<feature type="binding site" evidence="5">
    <location>
        <position position="176"/>
    </location>
    <ligand>
        <name>S-adenosyl-L-methionine</name>
        <dbReference type="ChEBI" id="CHEBI:59789"/>
    </ligand>
</feature>
<comment type="function">
    <text evidence="5">Methylates the class 1 translation termination release factors RF1/PrfA and RF2/PrfB on the glutamine residue of the universally conserved GGQ motif.</text>
</comment>
<comment type="catalytic activity">
    <reaction evidence="4 5">
        <text>L-glutaminyl-[peptide chain release factor] + S-adenosyl-L-methionine = N(5)-methyl-L-glutaminyl-[peptide chain release factor] + S-adenosyl-L-homocysteine + H(+)</text>
        <dbReference type="Rhea" id="RHEA:42896"/>
        <dbReference type="Rhea" id="RHEA-COMP:10271"/>
        <dbReference type="Rhea" id="RHEA-COMP:10272"/>
        <dbReference type="ChEBI" id="CHEBI:15378"/>
        <dbReference type="ChEBI" id="CHEBI:30011"/>
        <dbReference type="ChEBI" id="CHEBI:57856"/>
        <dbReference type="ChEBI" id="CHEBI:59789"/>
        <dbReference type="ChEBI" id="CHEBI:61891"/>
        <dbReference type="EC" id="2.1.1.297"/>
    </reaction>
</comment>
<evidence type="ECO:0000313" key="9">
    <source>
        <dbReference type="EMBL" id="AFV76798.1"/>
    </source>
</evidence>
<dbReference type="CDD" id="cd02440">
    <property type="entry name" value="AdoMet_MTases"/>
    <property type="match status" value="1"/>
</dbReference>
<dbReference type="Gene3D" id="1.10.8.10">
    <property type="entry name" value="DNA helicase RuvA subunit, C-terminal domain"/>
    <property type="match status" value="1"/>
</dbReference>
<dbReference type="HAMAP" id="MF_02126">
    <property type="entry name" value="RF_methyltr_PrmC"/>
    <property type="match status" value="1"/>
</dbReference>
<dbReference type="InterPro" id="IPR029063">
    <property type="entry name" value="SAM-dependent_MTases_sf"/>
</dbReference>
<evidence type="ECO:0000256" key="1">
    <source>
        <dbReference type="ARBA" id="ARBA00022603"/>
    </source>
</evidence>
<feature type="compositionally biased region" description="Basic and acidic residues" evidence="6">
    <location>
        <begin position="265"/>
        <end position="277"/>
    </location>
</feature>
<dbReference type="HOGENOM" id="CLU_018398_3_2_0"/>
<feature type="region of interest" description="Disordered" evidence="6">
    <location>
        <begin position="265"/>
        <end position="303"/>
    </location>
</feature>
<keyword evidence="3 5" id="KW-0949">S-adenosyl-L-methionine</keyword>